<evidence type="ECO:0000256" key="1">
    <source>
        <dbReference type="SAM" id="MobiDB-lite"/>
    </source>
</evidence>
<evidence type="ECO:0000313" key="3">
    <source>
        <dbReference type="EMBL" id="GAA2233897.1"/>
    </source>
</evidence>
<dbReference type="Pfam" id="PF19054">
    <property type="entry name" value="DUF5753"/>
    <property type="match status" value="1"/>
</dbReference>
<feature type="region of interest" description="Disordered" evidence="1">
    <location>
        <begin position="57"/>
        <end position="84"/>
    </location>
</feature>
<name>A0ABN3DJW2_9ACTN</name>
<evidence type="ECO:0000259" key="2">
    <source>
        <dbReference type="Pfam" id="PF19054"/>
    </source>
</evidence>
<dbReference type="InterPro" id="IPR043917">
    <property type="entry name" value="DUF5753"/>
</dbReference>
<accession>A0ABN3DJW2</accession>
<reference evidence="3 4" key="1">
    <citation type="journal article" date="2019" name="Int. J. Syst. Evol. Microbiol.">
        <title>The Global Catalogue of Microorganisms (GCM) 10K type strain sequencing project: providing services to taxonomists for standard genome sequencing and annotation.</title>
        <authorList>
            <consortium name="The Broad Institute Genomics Platform"/>
            <consortium name="The Broad Institute Genome Sequencing Center for Infectious Disease"/>
            <person name="Wu L."/>
            <person name="Ma J."/>
        </authorList>
    </citation>
    <scope>NUCLEOTIDE SEQUENCE [LARGE SCALE GENOMIC DNA]</scope>
    <source>
        <strain evidence="3 4">JCM 7356</strain>
    </source>
</reference>
<comment type="caution">
    <text evidence="3">The sequence shown here is derived from an EMBL/GenBank/DDBJ whole genome shotgun (WGS) entry which is preliminary data.</text>
</comment>
<dbReference type="Proteomes" id="UP001500305">
    <property type="component" value="Unassembled WGS sequence"/>
</dbReference>
<sequence>MSKRQEHVASPRLPEYVAQEARAVELRVFELGIVHGLLQTPEYAAAITAGAVRRGSITQARRGRSRVRTGPSPGVRDGQCRVPA</sequence>
<feature type="domain" description="DUF5753" evidence="2">
    <location>
        <begin position="14"/>
        <end position="71"/>
    </location>
</feature>
<proteinExistence type="predicted"/>
<organism evidence="3 4">
    <name type="scientific">Kitasatospora cystarginea</name>
    <dbReference type="NCBI Taxonomy" id="58350"/>
    <lineage>
        <taxon>Bacteria</taxon>
        <taxon>Bacillati</taxon>
        <taxon>Actinomycetota</taxon>
        <taxon>Actinomycetes</taxon>
        <taxon>Kitasatosporales</taxon>
        <taxon>Streptomycetaceae</taxon>
        <taxon>Kitasatospora</taxon>
    </lineage>
</organism>
<dbReference type="EMBL" id="BAAATR010000004">
    <property type="protein sequence ID" value="GAA2233897.1"/>
    <property type="molecule type" value="Genomic_DNA"/>
</dbReference>
<gene>
    <name evidence="3" type="ORF">GCM10010430_13250</name>
</gene>
<keyword evidence="4" id="KW-1185">Reference proteome</keyword>
<protein>
    <recommendedName>
        <fullName evidence="2">DUF5753 domain-containing protein</fullName>
    </recommendedName>
</protein>
<evidence type="ECO:0000313" key="4">
    <source>
        <dbReference type="Proteomes" id="UP001500305"/>
    </source>
</evidence>